<organism evidence="6 7">
    <name type="scientific">Spirosoma flavum</name>
    <dbReference type="NCBI Taxonomy" id="2048557"/>
    <lineage>
        <taxon>Bacteria</taxon>
        <taxon>Pseudomonadati</taxon>
        <taxon>Bacteroidota</taxon>
        <taxon>Cytophagia</taxon>
        <taxon>Cytophagales</taxon>
        <taxon>Cytophagaceae</taxon>
        <taxon>Spirosoma</taxon>
    </lineage>
</organism>
<feature type="domain" description="Glycoside hydrolase family 42 N-terminal" evidence="4">
    <location>
        <begin position="79"/>
        <end position="224"/>
    </location>
</feature>
<protein>
    <submittedName>
        <fullName evidence="6">DUF5597 domain-containing protein</fullName>
    </submittedName>
</protein>
<dbReference type="RefSeq" id="WP_381499326.1">
    <property type="nucleotide sequence ID" value="NZ_JBHUOM010000002.1"/>
</dbReference>
<proteinExistence type="predicted"/>
<dbReference type="Pfam" id="PF18120">
    <property type="entry name" value="DUF5597"/>
    <property type="match status" value="1"/>
</dbReference>
<feature type="chain" id="PRO_5047463341" evidence="3">
    <location>
        <begin position="28"/>
        <end position="551"/>
    </location>
</feature>
<keyword evidence="2" id="KW-0326">Glycosidase</keyword>
<dbReference type="InterPro" id="IPR013529">
    <property type="entry name" value="Glyco_hydro_42_N"/>
</dbReference>
<reference evidence="7" key="1">
    <citation type="journal article" date="2019" name="Int. J. Syst. Evol. Microbiol.">
        <title>The Global Catalogue of Microorganisms (GCM) 10K type strain sequencing project: providing services to taxonomists for standard genome sequencing and annotation.</title>
        <authorList>
            <consortium name="The Broad Institute Genomics Platform"/>
            <consortium name="The Broad Institute Genome Sequencing Center for Infectious Disease"/>
            <person name="Wu L."/>
            <person name="Ma J."/>
        </authorList>
    </citation>
    <scope>NUCLEOTIDE SEQUENCE [LARGE SCALE GENOMIC DNA]</scope>
    <source>
        <strain evidence="7">KCTC 52490</strain>
    </source>
</reference>
<name>A0ABW6AF41_9BACT</name>
<dbReference type="SUPFAM" id="SSF51445">
    <property type="entry name" value="(Trans)glycosidases"/>
    <property type="match status" value="1"/>
</dbReference>
<keyword evidence="1" id="KW-0378">Hydrolase</keyword>
<feature type="domain" description="DUF5597" evidence="5">
    <location>
        <begin position="403"/>
        <end position="535"/>
    </location>
</feature>
<gene>
    <name evidence="6" type="ORF">ACFS25_09780</name>
</gene>
<dbReference type="InterPro" id="IPR017853">
    <property type="entry name" value="GH"/>
</dbReference>
<evidence type="ECO:0000313" key="7">
    <source>
        <dbReference type="Proteomes" id="UP001597512"/>
    </source>
</evidence>
<dbReference type="InterPro" id="IPR040719">
    <property type="entry name" value="DUF5597"/>
</dbReference>
<evidence type="ECO:0000256" key="3">
    <source>
        <dbReference type="SAM" id="SignalP"/>
    </source>
</evidence>
<dbReference type="Pfam" id="PF02449">
    <property type="entry name" value="Glyco_hydro_42"/>
    <property type="match status" value="1"/>
</dbReference>
<keyword evidence="3" id="KW-0732">Signal</keyword>
<dbReference type="EMBL" id="JBHUOM010000002">
    <property type="protein sequence ID" value="MFD2934071.1"/>
    <property type="molecule type" value="Genomic_DNA"/>
</dbReference>
<dbReference type="Gene3D" id="3.20.20.80">
    <property type="entry name" value="Glycosidases"/>
    <property type="match status" value="1"/>
</dbReference>
<dbReference type="Gene3D" id="2.60.220.20">
    <property type="entry name" value="putative beta-Galactosidase from caulobacter crescentus"/>
    <property type="match status" value="1"/>
</dbReference>
<sequence>MNKRFVPLLVRAGFQAIALLLVYTATAQSPTSLTSLPHLQKQGTASQLVVAGKPFLMLGGELGNSSASDMNYMKPMWPKLQQMHLNTVLAPIYWELLEPQEGKFDFTLVDELIKDARQHQIKLVLLWFGSWKNSMSCYVPGWVKTDTKRFPRIQDKKWKAHEILTPFSKNNLNADLNAFSALMRHVRDVDGRQQTIIMIQVENEIGMLPDARDHSALANAAFEQPVPQPLIQYLQTNKASLAPAVRTAWQANGAKSSGNWETLFGKSLATDEVFIAWHLAQYTNQITEAGKAIYPLPMFVNAALNRPNVKPGDYPSGGPLPHIIDIWKAGAPALDFFSPDFYNPDFKYWNDLYTRPDNPFFIPEIRFEPSNAAQVFYAIGHYNAMGFSPFSIESTVKPAEEPLARSYVILSSLSPLILANQGKGGMNGMLFDKKMATDTIHLGDYTFTCKHDYTLGWSAKAREEEWPMTGGMIIQTGPDEFTVAGTGIVITCSSDKADRPNAGILQLDDGAYVDGKWEPARRMNGDQDHQGRHIRIPVGEFGIQKLTLYRY</sequence>
<dbReference type="Proteomes" id="UP001597512">
    <property type="component" value="Unassembled WGS sequence"/>
</dbReference>
<evidence type="ECO:0000256" key="1">
    <source>
        <dbReference type="ARBA" id="ARBA00022801"/>
    </source>
</evidence>
<evidence type="ECO:0000259" key="4">
    <source>
        <dbReference type="Pfam" id="PF02449"/>
    </source>
</evidence>
<comment type="caution">
    <text evidence="6">The sequence shown here is derived from an EMBL/GenBank/DDBJ whole genome shotgun (WGS) entry which is preliminary data.</text>
</comment>
<keyword evidence="7" id="KW-1185">Reference proteome</keyword>
<evidence type="ECO:0000313" key="6">
    <source>
        <dbReference type="EMBL" id="MFD2934071.1"/>
    </source>
</evidence>
<accession>A0ABW6AF41</accession>
<evidence type="ECO:0000256" key="2">
    <source>
        <dbReference type="ARBA" id="ARBA00023295"/>
    </source>
</evidence>
<feature type="signal peptide" evidence="3">
    <location>
        <begin position="1"/>
        <end position="27"/>
    </location>
</feature>
<evidence type="ECO:0000259" key="5">
    <source>
        <dbReference type="Pfam" id="PF18120"/>
    </source>
</evidence>